<organism evidence="9 10">
    <name type="scientific">Giardia duodenalis assemblage B</name>
    <dbReference type="NCBI Taxonomy" id="1394984"/>
    <lineage>
        <taxon>Eukaryota</taxon>
        <taxon>Metamonada</taxon>
        <taxon>Diplomonadida</taxon>
        <taxon>Hexamitidae</taxon>
        <taxon>Giardiinae</taxon>
        <taxon>Giardia</taxon>
    </lineage>
</organism>
<feature type="region of interest" description="Disordered" evidence="7">
    <location>
        <begin position="419"/>
        <end position="491"/>
    </location>
</feature>
<evidence type="ECO:0000256" key="4">
    <source>
        <dbReference type="ARBA" id="ARBA00023273"/>
    </source>
</evidence>
<gene>
    <name evidence="9" type="ORF">QR46_4776</name>
</gene>
<dbReference type="PANTHER" id="PTHR22455">
    <property type="entry name" value="CILIA- AND FLAGELLA-ASSOCIATED PROTEIN 91"/>
    <property type="match status" value="1"/>
</dbReference>
<feature type="compositionally biased region" description="Basic residues" evidence="7">
    <location>
        <begin position="362"/>
        <end position="371"/>
    </location>
</feature>
<feature type="compositionally biased region" description="Polar residues" evidence="7">
    <location>
        <begin position="443"/>
        <end position="487"/>
    </location>
</feature>
<comment type="subcellular location">
    <subcellularLocation>
        <location evidence="1">Cytoplasm</location>
        <location evidence="1">Cytoskeleton</location>
        <location evidence="1">Cilium axoneme</location>
    </subcellularLocation>
</comment>
<dbReference type="PANTHER" id="PTHR22455:SF10">
    <property type="entry name" value="CILIA- AND FLAGELLA-ASSOCIATED PROTEIN 91"/>
    <property type="match status" value="1"/>
</dbReference>
<name>A0A132NMF2_GIAIN</name>
<sequence length="752" mass="84384">MWSFQDEAGSTTQVQTISSNTYYRRPMIPRVEQVSSKGIAFTGSELPRAPPDVHRTIKQKTDVIGISVAIQTDFREIEIQTDPWTAPLEEDACGTSNQEVKSLLELTVANGLLPAHEETMKVIERIKRLQDFDAAIPAPLDPTRTTYTYEELQNEQKRISMLVERDLAEWKRKEAEMKKVQDLRLELLIQKLMEREEARTEIRIHKLERMRNTHELKASAQLDKLSSQRLMTLKKQAHSRDTTIQRMVRRMESHNFSNRSVIDIAKRGPRLALPETTSTSTVVNGTIHSANILNAPFLKPGEAPYRYTGVIKLAGTDLRTQESFDEILQFMPDENRLILGAPLNHTRSAQSARLYTGEGYTRRQRGAKKSRAVTSDDPIPQLLPPPGMTKDEFEMYLNHTQRRFARTGVEVGQYLMGKGGTKQEAKTGGQNQPGEDGAEAPQTAESNTGTRATAGMSTSGPVSSAQPQEGDTAQQASRDTGKQTQALHFQDPPTVDNIRLADAALFIQNLIRGAAAQVRLYNGKERRLGLVRELRLAHELVAARNEDELLSDATQDRITALKSALATGAISSAVTGIIGTTLDALAKERTRTEQINRARAILEVATRERYRREKEESVRRENANFERTKSNFAQMQIMEAHRDIADGLLTRISRRAIDADAAVRSKELAIRQVEALVALDYENSQQYMENPEKCIRDLMASFLLPEIDRRVLISRLKQDQESVNLAINIVRDATADPGFGTRPTETNTALIK</sequence>
<evidence type="ECO:0000256" key="2">
    <source>
        <dbReference type="ARBA" id="ARBA00022490"/>
    </source>
</evidence>
<dbReference type="Pfam" id="PF14738">
    <property type="entry name" value="CFAP91"/>
    <property type="match status" value="1"/>
</dbReference>
<reference evidence="9 10" key="1">
    <citation type="journal article" date="2015" name="Mol. Biochem. Parasitol.">
        <title>Identification of polymorphic genes for use in assemblage B genotyping assays through comparative genomics of multiple assemblage B Giardia duodenalis isolates.</title>
        <authorList>
            <person name="Wielinga C."/>
            <person name="Thompson R.C."/>
            <person name="Monis P."/>
            <person name="Ryan U."/>
        </authorList>
    </citation>
    <scope>NUCLEOTIDE SEQUENCE [LARGE SCALE GENOMIC DNA]</scope>
    <source>
        <strain evidence="9 10">BAH15c1</strain>
    </source>
</reference>
<protein>
    <recommendedName>
        <fullName evidence="6">Cilia- and flagella-associated protein 91</fullName>
    </recommendedName>
</protein>
<evidence type="ECO:0000256" key="6">
    <source>
        <dbReference type="ARBA" id="ARBA00029555"/>
    </source>
</evidence>
<evidence type="ECO:0000256" key="3">
    <source>
        <dbReference type="ARBA" id="ARBA00023212"/>
    </source>
</evidence>
<evidence type="ECO:0000256" key="1">
    <source>
        <dbReference type="ARBA" id="ARBA00004430"/>
    </source>
</evidence>
<evidence type="ECO:0000313" key="10">
    <source>
        <dbReference type="Proteomes" id="UP000070089"/>
    </source>
</evidence>
<dbReference type="AlphaFoldDB" id="A0A132NMF2"/>
<evidence type="ECO:0000256" key="7">
    <source>
        <dbReference type="SAM" id="MobiDB-lite"/>
    </source>
</evidence>
<feature type="domain" description="CFAP91" evidence="8">
    <location>
        <begin position="70"/>
        <end position="235"/>
    </location>
</feature>
<evidence type="ECO:0000313" key="9">
    <source>
        <dbReference type="EMBL" id="KWX11265.1"/>
    </source>
</evidence>
<dbReference type="InterPro" id="IPR032840">
    <property type="entry name" value="CFAP91_dom"/>
</dbReference>
<keyword evidence="3" id="KW-0206">Cytoskeleton</keyword>
<comment type="similarity">
    <text evidence="5">Belongs to the CFAP91 family.</text>
</comment>
<dbReference type="EMBL" id="JXTI01000223">
    <property type="protein sequence ID" value="KWX11265.1"/>
    <property type="molecule type" value="Genomic_DNA"/>
</dbReference>
<dbReference type="VEuPathDB" id="GiardiaDB:QR46_4776"/>
<dbReference type="Proteomes" id="UP000070089">
    <property type="component" value="Unassembled WGS sequence"/>
</dbReference>
<proteinExistence type="inferred from homology"/>
<keyword evidence="2" id="KW-0963">Cytoplasm</keyword>
<evidence type="ECO:0000256" key="5">
    <source>
        <dbReference type="ARBA" id="ARBA00029468"/>
    </source>
</evidence>
<dbReference type="OrthoDB" id="567787at2759"/>
<comment type="caution">
    <text evidence="9">The sequence shown here is derived from an EMBL/GenBank/DDBJ whole genome shotgun (WGS) entry which is preliminary data.</text>
</comment>
<accession>A0A132NMF2</accession>
<dbReference type="InterPro" id="IPR026720">
    <property type="entry name" value="CFAP91"/>
</dbReference>
<feature type="region of interest" description="Disordered" evidence="7">
    <location>
        <begin position="356"/>
        <end position="387"/>
    </location>
</feature>
<evidence type="ECO:0000259" key="8">
    <source>
        <dbReference type="Pfam" id="PF14738"/>
    </source>
</evidence>
<dbReference type="GO" id="GO:0005930">
    <property type="term" value="C:axoneme"/>
    <property type="evidence" value="ECO:0007669"/>
    <property type="project" value="UniProtKB-SubCell"/>
</dbReference>
<keyword evidence="4" id="KW-0966">Cell projection</keyword>